<dbReference type="SUPFAM" id="SSF51445">
    <property type="entry name" value="(Trans)glycosidases"/>
    <property type="match status" value="1"/>
</dbReference>
<dbReference type="PANTHER" id="PTHR35803:SF2">
    <property type="entry name" value="RETAINING ALPHA-GALACTOSIDASE"/>
    <property type="match status" value="1"/>
</dbReference>
<feature type="domain" description="Glycosyl-hydrolase 97 catalytic" evidence="7">
    <location>
        <begin position="304"/>
        <end position="459"/>
    </location>
</feature>
<dbReference type="Proteomes" id="UP001204376">
    <property type="component" value="Unassembled WGS sequence"/>
</dbReference>
<comment type="cofactor">
    <cofactor evidence="1">
        <name>Ca(2+)</name>
        <dbReference type="ChEBI" id="CHEBI:29108"/>
    </cofactor>
</comment>
<evidence type="ECO:0000313" key="10">
    <source>
        <dbReference type="EMBL" id="MCQ6958563.1"/>
    </source>
</evidence>
<dbReference type="InterPro" id="IPR013785">
    <property type="entry name" value="Aldolase_TIM"/>
</dbReference>
<dbReference type="InterPro" id="IPR019563">
    <property type="entry name" value="GH97_catalytic"/>
</dbReference>
<gene>
    <name evidence="10" type="ORF">NPE20_11355</name>
</gene>
<comment type="caution">
    <text evidence="10">The sequence shown here is derived from an EMBL/GenBank/DDBJ whole genome shotgun (WGS) entry which is preliminary data.</text>
</comment>
<dbReference type="InterPro" id="IPR013780">
    <property type="entry name" value="Glyco_hydro_b"/>
</dbReference>
<feature type="chain" id="PRO_5045563556" evidence="6">
    <location>
        <begin position="22"/>
        <end position="656"/>
    </location>
</feature>
<accession>A0ABT1T1S5</accession>
<keyword evidence="6" id="KW-0732">Signal</keyword>
<evidence type="ECO:0000259" key="7">
    <source>
        <dbReference type="Pfam" id="PF10566"/>
    </source>
</evidence>
<evidence type="ECO:0000256" key="3">
    <source>
        <dbReference type="ARBA" id="ARBA00022801"/>
    </source>
</evidence>
<evidence type="ECO:0000256" key="2">
    <source>
        <dbReference type="ARBA" id="ARBA00011245"/>
    </source>
</evidence>
<proteinExistence type="predicted"/>
<dbReference type="Pfam" id="PF14508">
    <property type="entry name" value="GH97_N"/>
    <property type="match status" value="1"/>
</dbReference>
<dbReference type="EMBL" id="JANHOH010000002">
    <property type="protein sequence ID" value="MCQ6958563.1"/>
    <property type="molecule type" value="Genomic_DNA"/>
</dbReference>
<evidence type="ECO:0000259" key="9">
    <source>
        <dbReference type="Pfam" id="PF14509"/>
    </source>
</evidence>
<feature type="signal peptide" evidence="6">
    <location>
        <begin position="1"/>
        <end position="21"/>
    </location>
</feature>
<dbReference type="Gene3D" id="2.60.40.1180">
    <property type="entry name" value="Golgi alpha-mannosidase II"/>
    <property type="match status" value="1"/>
</dbReference>
<keyword evidence="5" id="KW-0326">Glycosidase</keyword>
<dbReference type="InterPro" id="IPR014718">
    <property type="entry name" value="GH-type_carb-bd"/>
</dbReference>
<dbReference type="RefSeq" id="WP_256538761.1">
    <property type="nucleotide sequence ID" value="NZ_JANHOH010000002.1"/>
</dbReference>
<evidence type="ECO:0000313" key="11">
    <source>
        <dbReference type="Proteomes" id="UP001204376"/>
    </source>
</evidence>
<evidence type="ECO:0000256" key="5">
    <source>
        <dbReference type="ARBA" id="ARBA00023295"/>
    </source>
</evidence>
<organism evidence="10 11">
    <name type="scientific">Mucilaginibacter aquariorum</name>
    <dbReference type="NCBI Taxonomy" id="2967225"/>
    <lineage>
        <taxon>Bacteria</taxon>
        <taxon>Pseudomonadati</taxon>
        <taxon>Bacteroidota</taxon>
        <taxon>Sphingobacteriia</taxon>
        <taxon>Sphingobacteriales</taxon>
        <taxon>Sphingobacteriaceae</taxon>
        <taxon>Mucilaginibacter</taxon>
    </lineage>
</organism>
<dbReference type="InterPro" id="IPR052720">
    <property type="entry name" value="Glycosyl_hydrolase_97"/>
</dbReference>
<evidence type="ECO:0000256" key="4">
    <source>
        <dbReference type="ARBA" id="ARBA00022837"/>
    </source>
</evidence>
<dbReference type="Pfam" id="PF10566">
    <property type="entry name" value="Glyco_hydro_97"/>
    <property type="match status" value="1"/>
</dbReference>
<dbReference type="GO" id="GO:0016787">
    <property type="term" value="F:hydrolase activity"/>
    <property type="evidence" value="ECO:0007669"/>
    <property type="project" value="UniProtKB-KW"/>
</dbReference>
<reference evidence="10 11" key="1">
    <citation type="submission" date="2022-07" db="EMBL/GenBank/DDBJ databases">
        <title>Mucilaginibacter sp. JC4.</title>
        <authorList>
            <person name="Le V."/>
            <person name="Ko S.-R."/>
            <person name="Ahn C.-Y."/>
            <person name="Oh H.-M."/>
        </authorList>
    </citation>
    <scope>NUCLEOTIDE SEQUENCE [LARGE SCALE GENOMIC DNA]</scope>
    <source>
        <strain evidence="10 11">JC4</strain>
    </source>
</reference>
<dbReference type="Gene3D" id="2.70.98.10">
    <property type="match status" value="1"/>
</dbReference>
<keyword evidence="11" id="KW-1185">Reference proteome</keyword>
<protein>
    <submittedName>
        <fullName evidence="10">Glycoside hydrolase family 97 protein</fullName>
    </submittedName>
</protein>
<dbReference type="InterPro" id="IPR029483">
    <property type="entry name" value="GH97_C"/>
</dbReference>
<dbReference type="Pfam" id="PF14509">
    <property type="entry name" value="GH97_C"/>
    <property type="match status" value="1"/>
</dbReference>
<evidence type="ECO:0000259" key="8">
    <source>
        <dbReference type="Pfam" id="PF14508"/>
    </source>
</evidence>
<evidence type="ECO:0000256" key="6">
    <source>
        <dbReference type="SAM" id="SignalP"/>
    </source>
</evidence>
<dbReference type="InterPro" id="IPR029486">
    <property type="entry name" value="GH97_N"/>
</dbReference>
<keyword evidence="4" id="KW-0106">Calcium</keyword>
<evidence type="ECO:0000256" key="1">
    <source>
        <dbReference type="ARBA" id="ARBA00001913"/>
    </source>
</evidence>
<dbReference type="Gene3D" id="3.20.20.70">
    <property type="entry name" value="Aldolase class I"/>
    <property type="match status" value="1"/>
</dbReference>
<keyword evidence="3 10" id="KW-0378">Hydrolase</keyword>
<name>A0ABT1T1S5_9SPHI</name>
<feature type="domain" description="Glycosyl-hydrolase 97 N-terminal" evidence="8">
    <location>
        <begin position="28"/>
        <end position="286"/>
    </location>
</feature>
<feature type="domain" description="Glycosyl-hydrolase 97 C-terminal oligomerisation" evidence="9">
    <location>
        <begin position="559"/>
        <end position="654"/>
    </location>
</feature>
<dbReference type="PANTHER" id="PTHR35803">
    <property type="entry name" value="GLUCAN 1,4-ALPHA-GLUCOSIDASE SUSB-RELATED"/>
    <property type="match status" value="1"/>
</dbReference>
<dbReference type="InterPro" id="IPR017853">
    <property type="entry name" value="GH"/>
</dbReference>
<sequence>MKFKILLISVCLILLKLTCQALPKDYTITSPDTKLKMQVRVDGSITYSVYLNNNILISPSAIGMTLQNNILGNAAKVSGTKSKTVNSTLHPLYGKEATLTDNYNELVINFEGNYSLVLRAYNEGVAYRFVTSFSEPIIVVNEKAQFNFSGSPEVVFPETDNYTAWEVPYINYNSITAIGEGKKAITPTLFSYPQSKTKVIVAEADLLNYPGMYVKKQNDKLVGNWAKYPAEIKMGSWGDFVMQVAKTKDYISETDGSRAFPWRVIIATDDDKTLLNNQLVYKLATPAKLTNTAWIKPGKAAWEWWHDAMLPGSSIPSGMGNRNTKLYKYYIDFAANNNLQYLMIDAGWSDNYNLLKVNPKVDIKELIAYGKSKKVGVFLWCVASTLIKNLDANLDFLQSIGAVGVKVDFFDRDDQAAIALFEEIAKAAAKRNLMVNFHGCSKPTGLQRAYPNIVNYEAVRGAECSKWDYSANPDHHLLIPFIRMIAGPMDYTPGSMRNRSKESFKPVDPGLPSSQGTRCHELAMFVVYDQPLAMLSDSPTEYEKYPDIMKFLGAVPTVFEETKVLDAKVGEYAVMAKKQGNNWFIGAMTNWEARTVELDFSFLKNDKIYTIDLYTDAADANTNAEHYEHKTIQVTKKTKLQLPLAKGGGAVAYLKM</sequence>
<comment type="subunit">
    <text evidence="2">Monomer.</text>
</comment>